<name>A0A9Q1Q868_9CARY</name>
<sequence length="176" mass="19622">MGRLMWSLPELLYSSLEKLEAICSAHVLEAMASTHLPTTFSSSARGRRPHCQGTPQIGTQGCLSSNHRSFRDNQRHSTAGQHWLNFAANSNDSAPPVLLGLNVRNTLQSQVDSDKYNLAPKLEEKDRGGREARQQSRRHEAKSHLMECKCSSSNVNGDITGNVPEYPTKRKQQLHC</sequence>
<reference evidence="2" key="1">
    <citation type="submission" date="2022-04" db="EMBL/GenBank/DDBJ databases">
        <title>Carnegiea gigantea Genome sequencing and assembly v2.</title>
        <authorList>
            <person name="Copetti D."/>
            <person name="Sanderson M.J."/>
            <person name="Burquez A."/>
            <person name="Wojciechowski M.F."/>
        </authorList>
    </citation>
    <scope>NUCLEOTIDE SEQUENCE</scope>
    <source>
        <strain evidence="2">SGP5-SGP5p</strain>
        <tissue evidence="2">Aerial part</tissue>
    </source>
</reference>
<evidence type="ECO:0000313" key="3">
    <source>
        <dbReference type="Proteomes" id="UP001153076"/>
    </source>
</evidence>
<proteinExistence type="predicted"/>
<organism evidence="2 3">
    <name type="scientific">Carnegiea gigantea</name>
    <dbReference type="NCBI Taxonomy" id="171969"/>
    <lineage>
        <taxon>Eukaryota</taxon>
        <taxon>Viridiplantae</taxon>
        <taxon>Streptophyta</taxon>
        <taxon>Embryophyta</taxon>
        <taxon>Tracheophyta</taxon>
        <taxon>Spermatophyta</taxon>
        <taxon>Magnoliopsida</taxon>
        <taxon>eudicotyledons</taxon>
        <taxon>Gunneridae</taxon>
        <taxon>Pentapetalae</taxon>
        <taxon>Caryophyllales</taxon>
        <taxon>Cactineae</taxon>
        <taxon>Cactaceae</taxon>
        <taxon>Cactoideae</taxon>
        <taxon>Echinocereeae</taxon>
        <taxon>Carnegiea</taxon>
    </lineage>
</organism>
<dbReference type="EMBL" id="JAKOGI010000599">
    <property type="protein sequence ID" value="KAJ8432538.1"/>
    <property type="molecule type" value="Genomic_DNA"/>
</dbReference>
<accession>A0A9Q1Q868</accession>
<comment type="caution">
    <text evidence="2">The sequence shown here is derived from an EMBL/GenBank/DDBJ whole genome shotgun (WGS) entry which is preliminary data.</text>
</comment>
<feature type="region of interest" description="Disordered" evidence="1">
    <location>
        <begin position="123"/>
        <end position="145"/>
    </location>
</feature>
<feature type="region of interest" description="Disordered" evidence="1">
    <location>
        <begin position="39"/>
        <end position="59"/>
    </location>
</feature>
<dbReference type="Proteomes" id="UP001153076">
    <property type="component" value="Unassembled WGS sequence"/>
</dbReference>
<protein>
    <submittedName>
        <fullName evidence="2">Uncharacterized protein</fullName>
    </submittedName>
</protein>
<evidence type="ECO:0000256" key="1">
    <source>
        <dbReference type="SAM" id="MobiDB-lite"/>
    </source>
</evidence>
<dbReference type="AlphaFoldDB" id="A0A9Q1Q868"/>
<gene>
    <name evidence="2" type="ORF">Cgig2_009302</name>
</gene>
<evidence type="ECO:0000313" key="2">
    <source>
        <dbReference type="EMBL" id="KAJ8432538.1"/>
    </source>
</evidence>
<keyword evidence="3" id="KW-1185">Reference proteome</keyword>